<dbReference type="Proteomes" id="UP000215902">
    <property type="component" value="Unassembled WGS sequence"/>
</dbReference>
<dbReference type="STRING" id="282301.A0A267E928"/>
<comment type="caution">
    <text evidence="3">The sequence shown here is derived from an EMBL/GenBank/DDBJ whole genome shotgun (WGS) entry which is preliminary data.</text>
</comment>
<feature type="region of interest" description="Disordered" evidence="2">
    <location>
        <begin position="121"/>
        <end position="144"/>
    </location>
</feature>
<keyword evidence="4" id="KW-1185">Reference proteome</keyword>
<dbReference type="EMBL" id="NIVC01002434">
    <property type="protein sequence ID" value="PAA57906.1"/>
    <property type="molecule type" value="Genomic_DNA"/>
</dbReference>
<sequence length="636" mass="73420">MSFASVGQLQQQQAPMSLLDEDFEVISSDQSISPYEMSLLPPQQHPPPPQPSASASTSEVQNLRGYNADILVANPSANELALQQLVETIKQRFDSLHGGLANNNQVLEGLTAKLQCQQLSANSSATRGSPSGQDATDGQDSQELRSELAKLCNRQEEWQQTIDDYAKLKSQYGLLINTRERLEEERDELLRRIQQQQQDKNKQTESEAAAAFQTDDQMRKRVCELESLLQEKIDEIASLSDANCTFRNELQTLEMTNQESSEVVAQLTQEVKTLRGELDFERAKLFEQELNFKDSLTDLRENSGVQQLEQLRVELQNRKRREQEQQRLYGESDQAVNDILRQAEEANAEVDRLKKQQVVMETSLADNARRMEEIVSKELHERERANELDERIKRLINEHLTERHQLQERIGQLKTAHREELKSQLEQQSKESDRTVNDIIAAAECDKQAMQKEIGDLKARLANAEELLRRRTDELNASTDAVSNMQRYSESLQAERHALKRQLADCQSKCSEAADQAVHFRNLSESRANRVRELESQLSSLQVEHTQLRTNYSQLEHRLTDSLGQEQTWKRKADEAQDTMGEYARSMDNCRRAFEQEVREKETLKMERDQLKRERDQLFDQVNRVRCAFEQQNETM</sequence>
<feature type="compositionally biased region" description="Polar residues" evidence="2">
    <location>
        <begin position="121"/>
        <end position="141"/>
    </location>
</feature>
<feature type="region of interest" description="Disordered" evidence="2">
    <location>
        <begin position="34"/>
        <end position="59"/>
    </location>
</feature>
<evidence type="ECO:0000313" key="3">
    <source>
        <dbReference type="EMBL" id="PAA57906.1"/>
    </source>
</evidence>
<name>A0A267E928_9PLAT</name>
<feature type="coiled-coil region" evidence="1">
    <location>
        <begin position="587"/>
        <end position="628"/>
    </location>
</feature>
<evidence type="ECO:0000256" key="1">
    <source>
        <dbReference type="SAM" id="Coils"/>
    </source>
</evidence>
<dbReference type="Gene3D" id="1.10.287.1490">
    <property type="match status" value="1"/>
</dbReference>
<evidence type="ECO:0000313" key="4">
    <source>
        <dbReference type="Proteomes" id="UP000215902"/>
    </source>
</evidence>
<evidence type="ECO:0000256" key="2">
    <source>
        <dbReference type="SAM" id="MobiDB-lite"/>
    </source>
</evidence>
<dbReference type="AlphaFoldDB" id="A0A267E928"/>
<proteinExistence type="predicted"/>
<organism evidence="3 4">
    <name type="scientific">Macrostomum lignano</name>
    <dbReference type="NCBI Taxonomy" id="282301"/>
    <lineage>
        <taxon>Eukaryota</taxon>
        <taxon>Metazoa</taxon>
        <taxon>Spiralia</taxon>
        <taxon>Lophotrochozoa</taxon>
        <taxon>Platyhelminthes</taxon>
        <taxon>Rhabditophora</taxon>
        <taxon>Macrostomorpha</taxon>
        <taxon>Macrostomida</taxon>
        <taxon>Macrostomidae</taxon>
        <taxon>Macrostomum</taxon>
    </lineage>
</organism>
<keyword evidence="1" id="KW-0175">Coiled coil</keyword>
<accession>A0A267E928</accession>
<reference evidence="3 4" key="1">
    <citation type="submission" date="2017-06" db="EMBL/GenBank/DDBJ databases">
        <title>A platform for efficient transgenesis in Macrostomum lignano, a flatworm model organism for stem cell research.</title>
        <authorList>
            <person name="Berezikov E."/>
        </authorList>
    </citation>
    <scope>NUCLEOTIDE SEQUENCE [LARGE SCALE GENOMIC DNA]</scope>
    <source>
        <strain evidence="3">DV1</strain>
        <tissue evidence="3">Whole organism</tissue>
    </source>
</reference>
<gene>
    <name evidence="3" type="ORF">BOX15_Mlig000511g8</name>
</gene>
<protein>
    <submittedName>
        <fullName evidence="3">Uncharacterized protein</fullName>
    </submittedName>
</protein>
<feature type="coiled-coil region" evidence="1">
    <location>
        <begin position="250"/>
        <end position="558"/>
    </location>
</feature>